<dbReference type="Proteomes" id="UP000239203">
    <property type="component" value="Unassembled WGS sequence"/>
</dbReference>
<accession>A0A2S6GTL0</accession>
<organism evidence="1 2">
    <name type="scientific">Actinokineospora auranticolor</name>
    <dbReference type="NCBI Taxonomy" id="155976"/>
    <lineage>
        <taxon>Bacteria</taxon>
        <taxon>Bacillati</taxon>
        <taxon>Actinomycetota</taxon>
        <taxon>Actinomycetes</taxon>
        <taxon>Pseudonocardiales</taxon>
        <taxon>Pseudonocardiaceae</taxon>
        <taxon>Actinokineospora</taxon>
    </lineage>
</organism>
<gene>
    <name evidence="1" type="ORF">CLV40_105252</name>
</gene>
<comment type="caution">
    <text evidence="1">The sequence shown here is derived from an EMBL/GenBank/DDBJ whole genome shotgun (WGS) entry which is preliminary data.</text>
</comment>
<proteinExistence type="predicted"/>
<keyword evidence="2" id="KW-1185">Reference proteome</keyword>
<name>A0A2S6GTL0_9PSEU</name>
<sequence>MARREQATLVVDLGSATCTAAVVRAGGATPLKEPGTGVVARPAALFVDPGTGQALWGSAAE</sequence>
<dbReference type="AlphaFoldDB" id="A0A2S6GTL0"/>
<evidence type="ECO:0008006" key="3">
    <source>
        <dbReference type="Google" id="ProtNLM"/>
    </source>
</evidence>
<evidence type="ECO:0000313" key="1">
    <source>
        <dbReference type="EMBL" id="PPK68523.1"/>
    </source>
</evidence>
<evidence type="ECO:0000313" key="2">
    <source>
        <dbReference type="Proteomes" id="UP000239203"/>
    </source>
</evidence>
<dbReference type="RefSeq" id="WP_104478981.1">
    <property type="nucleotide sequence ID" value="NZ_CP154825.1"/>
</dbReference>
<dbReference type="EMBL" id="PTIX01000005">
    <property type="protein sequence ID" value="PPK68523.1"/>
    <property type="molecule type" value="Genomic_DNA"/>
</dbReference>
<protein>
    <recommendedName>
        <fullName evidence="3">Hsp70 protein</fullName>
    </recommendedName>
</protein>
<reference evidence="1 2" key="1">
    <citation type="submission" date="2018-02" db="EMBL/GenBank/DDBJ databases">
        <title>Genomic Encyclopedia of Archaeal and Bacterial Type Strains, Phase II (KMG-II): from individual species to whole genera.</title>
        <authorList>
            <person name="Goeker M."/>
        </authorList>
    </citation>
    <scope>NUCLEOTIDE SEQUENCE [LARGE SCALE GENOMIC DNA]</scope>
    <source>
        <strain evidence="1 2">YU 961-1</strain>
    </source>
</reference>